<evidence type="ECO:0000256" key="4">
    <source>
        <dbReference type="ARBA" id="ARBA00022692"/>
    </source>
</evidence>
<feature type="domain" description="VTT" evidence="8">
    <location>
        <begin position="38"/>
        <end position="161"/>
    </location>
</feature>
<dbReference type="AlphaFoldDB" id="A0A9W6UZL3"/>
<feature type="transmembrane region" description="Helical" evidence="7">
    <location>
        <begin position="142"/>
        <end position="164"/>
    </location>
</feature>
<protein>
    <recommendedName>
        <fullName evidence="8">VTT domain-containing protein</fullName>
    </recommendedName>
</protein>
<organism evidence="9 10">
    <name type="scientific">Actinomadura rubrobrunea</name>
    <dbReference type="NCBI Taxonomy" id="115335"/>
    <lineage>
        <taxon>Bacteria</taxon>
        <taxon>Bacillati</taxon>
        <taxon>Actinomycetota</taxon>
        <taxon>Actinomycetes</taxon>
        <taxon>Streptosporangiales</taxon>
        <taxon>Thermomonosporaceae</taxon>
        <taxon>Actinomadura</taxon>
    </lineage>
</organism>
<accession>A0A9W6UZL3</accession>
<evidence type="ECO:0000256" key="2">
    <source>
        <dbReference type="ARBA" id="ARBA00010792"/>
    </source>
</evidence>
<keyword evidence="4 7" id="KW-0812">Transmembrane</keyword>
<dbReference type="PANTHER" id="PTHR30353">
    <property type="entry name" value="INNER MEMBRANE PROTEIN DEDA-RELATED"/>
    <property type="match status" value="1"/>
</dbReference>
<evidence type="ECO:0000256" key="1">
    <source>
        <dbReference type="ARBA" id="ARBA00004651"/>
    </source>
</evidence>
<keyword evidence="10" id="KW-1185">Reference proteome</keyword>
<dbReference type="GO" id="GO:0005886">
    <property type="term" value="C:plasma membrane"/>
    <property type="evidence" value="ECO:0007669"/>
    <property type="project" value="UniProtKB-SubCell"/>
</dbReference>
<keyword evidence="3 7" id="KW-1003">Cell membrane</keyword>
<comment type="caution">
    <text evidence="9">The sequence shown here is derived from an EMBL/GenBank/DDBJ whole genome shotgun (WGS) entry which is preliminary data.</text>
</comment>
<dbReference type="PANTHER" id="PTHR30353:SF0">
    <property type="entry name" value="TRANSMEMBRANE PROTEIN"/>
    <property type="match status" value="1"/>
</dbReference>
<gene>
    <name evidence="9" type="ORF">Arub01_56100</name>
</gene>
<dbReference type="InterPro" id="IPR032818">
    <property type="entry name" value="DedA-like"/>
</dbReference>
<keyword evidence="6 7" id="KW-0472">Membrane</keyword>
<evidence type="ECO:0000256" key="7">
    <source>
        <dbReference type="RuleBase" id="RU367016"/>
    </source>
</evidence>
<name>A0A9W6UZL3_9ACTN</name>
<reference evidence="9" key="1">
    <citation type="submission" date="2023-02" db="EMBL/GenBank/DDBJ databases">
        <title>Actinomadura rubrobrunea NBRC 14622.</title>
        <authorList>
            <person name="Ichikawa N."/>
            <person name="Sato H."/>
            <person name="Tonouchi N."/>
        </authorList>
    </citation>
    <scope>NUCLEOTIDE SEQUENCE</scope>
    <source>
        <strain evidence="9">NBRC 14622</strain>
    </source>
</reference>
<feature type="transmembrane region" description="Helical" evidence="7">
    <location>
        <begin position="176"/>
        <end position="194"/>
    </location>
</feature>
<feature type="transmembrane region" description="Helical" evidence="7">
    <location>
        <begin position="20"/>
        <end position="38"/>
    </location>
</feature>
<keyword evidence="5 7" id="KW-1133">Transmembrane helix</keyword>
<dbReference type="EMBL" id="BSRZ01000022">
    <property type="protein sequence ID" value="GLW67367.1"/>
    <property type="molecule type" value="Genomic_DNA"/>
</dbReference>
<dbReference type="InterPro" id="IPR032816">
    <property type="entry name" value="VTT_dom"/>
</dbReference>
<feature type="transmembrane region" description="Helical" evidence="7">
    <location>
        <begin position="59"/>
        <end position="80"/>
    </location>
</feature>
<evidence type="ECO:0000256" key="5">
    <source>
        <dbReference type="ARBA" id="ARBA00022989"/>
    </source>
</evidence>
<evidence type="ECO:0000256" key="6">
    <source>
        <dbReference type="ARBA" id="ARBA00023136"/>
    </source>
</evidence>
<proteinExistence type="inferred from homology"/>
<sequence>MDGVTDLVEQVLHAAVTSPWFYAALLAVAMIDGFFPAVPSESMVITAGVFAASGEVDPAAVMLAAALGAFAGDHVSYLVGRVWGGRLVGRMPARSRRRRALGWARGVLAERGGLILVVARYVPGGRTAVTMTMGSVRFPARLFSLFAGVAAVSWAVYGTLLGLVGGAVFEDDPVRGVAMGLGLAVAVTVVAEAARCLRRRRGLREAAVGPVEDAAGGVAARAAEVPEGAARREAHP</sequence>
<dbReference type="RefSeq" id="WP_067914505.1">
    <property type="nucleotide sequence ID" value="NZ_BSRZ01000022.1"/>
</dbReference>
<dbReference type="Proteomes" id="UP001165124">
    <property type="component" value="Unassembled WGS sequence"/>
</dbReference>
<comment type="similarity">
    <text evidence="2 7">Belongs to the DedA family.</text>
</comment>
<evidence type="ECO:0000259" key="8">
    <source>
        <dbReference type="Pfam" id="PF09335"/>
    </source>
</evidence>
<evidence type="ECO:0000313" key="10">
    <source>
        <dbReference type="Proteomes" id="UP001165124"/>
    </source>
</evidence>
<dbReference type="Pfam" id="PF09335">
    <property type="entry name" value="VTT_dom"/>
    <property type="match status" value="1"/>
</dbReference>
<evidence type="ECO:0000256" key="3">
    <source>
        <dbReference type="ARBA" id="ARBA00022475"/>
    </source>
</evidence>
<comment type="subcellular location">
    <subcellularLocation>
        <location evidence="1 7">Cell membrane</location>
        <topology evidence="1 7">Multi-pass membrane protein</topology>
    </subcellularLocation>
</comment>
<evidence type="ECO:0000313" key="9">
    <source>
        <dbReference type="EMBL" id="GLW67367.1"/>
    </source>
</evidence>